<sequence>MLAEIGQFTLVIACMLALLQTVYPLYGIYAREQRAIESAKVLTILQFFFVSLSLIILSYLFLVNDFTVGYIATNSNSALPWYYRLSAVWGAHEGSLLLWVFLLSLWSTAVAILSKRLPVESIARVLAVLGLLSLGFYLFVLLTSNPFLRTLPYFPVDGRDLNPLLQDIGLILHPPMLYMGYVGFSVAFAFAIAALMEGRLDSAWAKWSRPWTMAAWVFLTVGIALGSWWAYYELGWGGWWFWDPVENASFMPWIAGTALIHSLAVSEKRGVFKSWTVLLAISAFSLSLLGTFLVRSGILVSVHAFASDPARGLFILAFLILVIGGSLLLYAVQASKVKSRGRFQLLSRETMLLTNNILLIAALIVVLLGTLLPLVHKEIGLGSISIGEPFFNSMFTILVVPFALFLGVAPLVRWKRQSINELFKPLLHSLLITVVLTLVFLYSFASHFTWLALMGVFLGFWVLSATCYELYLRATHRFSLFKGLTKLGNSHWAMSIGHAGFAVMIIGITMTQNYDIERDVKLAVGDSIAFEHYDFHFDSIQNMDGQNYTSNAGVFTIKKDGKYVTTMKSEKRIYTVQRMPMTEAAIDAGFTRDLYIAMGEVLPDGAWAVRIYYKPFIRWIWFGPLMMGFAGIIMMMDRRYRVKKLVKEEA</sequence>
<keyword evidence="8 10" id="KW-0472">Membrane</keyword>
<feature type="transmembrane region" description="Helical" evidence="10">
    <location>
        <begin position="125"/>
        <end position="144"/>
    </location>
</feature>
<feature type="transmembrane region" description="Helical" evidence="10">
    <location>
        <begin position="178"/>
        <end position="198"/>
    </location>
</feature>
<feature type="domain" description="Cytochrome c assembly protein" evidence="11">
    <location>
        <begin position="89"/>
        <end position="296"/>
    </location>
</feature>
<keyword evidence="5 10" id="KW-0812">Transmembrane</keyword>
<evidence type="ECO:0000256" key="6">
    <source>
        <dbReference type="ARBA" id="ARBA00022748"/>
    </source>
</evidence>
<feature type="transmembrane region" description="Helical" evidence="10">
    <location>
        <begin position="353"/>
        <end position="375"/>
    </location>
</feature>
<feature type="domain" description="Cytochrome c-type biogenesis protein CcmF C-terminal" evidence="12">
    <location>
        <begin position="316"/>
        <end position="638"/>
    </location>
</feature>
<dbReference type="InterPro" id="IPR003567">
    <property type="entry name" value="Cyt_c_biogenesis"/>
</dbReference>
<protein>
    <submittedName>
        <fullName evidence="13">C-type cytochrome biogenesis protein CcmF</fullName>
    </submittedName>
</protein>
<evidence type="ECO:0000259" key="12">
    <source>
        <dbReference type="Pfam" id="PF16327"/>
    </source>
</evidence>
<comment type="similarity">
    <text evidence="2">Belongs to the CcmF/CycK/Ccl1/NrfE/CcsA family.</text>
</comment>
<proteinExistence type="inferred from homology"/>
<dbReference type="Pfam" id="PF01578">
    <property type="entry name" value="Cytochrom_C_asm"/>
    <property type="match status" value="1"/>
</dbReference>
<evidence type="ECO:0000256" key="7">
    <source>
        <dbReference type="ARBA" id="ARBA00022989"/>
    </source>
</evidence>
<feature type="transmembrane region" description="Helical" evidence="10">
    <location>
        <begin position="492"/>
        <end position="510"/>
    </location>
</feature>
<feature type="transmembrane region" description="Helical" evidence="10">
    <location>
        <begin position="6"/>
        <end position="29"/>
    </location>
</feature>
<evidence type="ECO:0000256" key="10">
    <source>
        <dbReference type="SAM" id="Phobius"/>
    </source>
</evidence>
<evidence type="ECO:0000256" key="8">
    <source>
        <dbReference type="ARBA" id="ARBA00023136"/>
    </source>
</evidence>
<dbReference type="NCBIfam" id="NF007691">
    <property type="entry name" value="PRK10369.1"/>
    <property type="match status" value="1"/>
</dbReference>
<dbReference type="InterPro" id="IPR032523">
    <property type="entry name" value="CcmF_C"/>
</dbReference>
<dbReference type="InterPro" id="IPR002541">
    <property type="entry name" value="Cyt_c_assembly"/>
</dbReference>
<evidence type="ECO:0000256" key="1">
    <source>
        <dbReference type="ARBA" id="ARBA00004429"/>
    </source>
</evidence>
<evidence type="ECO:0000256" key="2">
    <source>
        <dbReference type="ARBA" id="ARBA00009186"/>
    </source>
</evidence>
<dbReference type="NCBIfam" id="TIGR00353">
    <property type="entry name" value="nrfE"/>
    <property type="match status" value="1"/>
</dbReference>
<organism evidence="13 14">
    <name type="scientific">Psychromonas marina</name>
    <dbReference type="NCBI Taxonomy" id="88364"/>
    <lineage>
        <taxon>Bacteria</taxon>
        <taxon>Pseudomonadati</taxon>
        <taxon>Pseudomonadota</taxon>
        <taxon>Gammaproteobacteria</taxon>
        <taxon>Alteromonadales</taxon>
        <taxon>Psychromonadaceae</taxon>
        <taxon>Psychromonas</taxon>
    </lineage>
</organism>
<dbReference type="EMBL" id="BSPQ01000001">
    <property type="protein sequence ID" value="GLS89432.1"/>
    <property type="molecule type" value="Genomic_DNA"/>
</dbReference>
<feature type="transmembrane region" description="Helical" evidence="10">
    <location>
        <begin position="312"/>
        <end position="332"/>
    </location>
</feature>
<comment type="subcellular location">
    <subcellularLocation>
        <location evidence="1">Cell inner membrane</location>
        <topology evidence="1">Multi-pass membrane protein</topology>
    </subcellularLocation>
</comment>
<keyword evidence="14" id="KW-1185">Reference proteome</keyword>
<dbReference type="InterPro" id="IPR003568">
    <property type="entry name" value="Cyt_c_biogenesis_CcmF"/>
</dbReference>
<reference evidence="14" key="1">
    <citation type="journal article" date="2019" name="Int. J. Syst. Evol. Microbiol.">
        <title>The Global Catalogue of Microorganisms (GCM) 10K type strain sequencing project: providing services to taxonomists for standard genome sequencing and annotation.</title>
        <authorList>
            <consortium name="The Broad Institute Genomics Platform"/>
            <consortium name="The Broad Institute Genome Sequencing Center for Infectious Disease"/>
            <person name="Wu L."/>
            <person name="Ma J."/>
        </authorList>
    </citation>
    <scope>NUCLEOTIDE SEQUENCE [LARGE SCALE GENOMIC DNA]</scope>
    <source>
        <strain evidence="14">NBRC 103166</strain>
    </source>
</reference>
<evidence type="ECO:0000313" key="13">
    <source>
        <dbReference type="EMBL" id="GLS89432.1"/>
    </source>
</evidence>
<feature type="transmembrane region" description="Helical" evidence="10">
    <location>
        <begin position="278"/>
        <end position="306"/>
    </location>
</feature>
<name>A0ABQ6DWB2_9GAMM</name>
<keyword evidence="7 10" id="KW-1133">Transmembrane helix</keyword>
<dbReference type="RefSeq" id="WP_284202550.1">
    <property type="nucleotide sequence ID" value="NZ_BSPQ01000001.1"/>
</dbReference>
<keyword evidence="3" id="KW-1003">Cell membrane</keyword>
<evidence type="ECO:0000256" key="5">
    <source>
        <dbReference type="ARBA" id="ARBA00022692"/>
    </source>
</evidence>
<gene>
    <name evidence="13" type="ORF">GCM10007916_04990</name>
</gene>
<dbReference type="PANTHER" id="PTHR43653:SF1">
    <property type="entry name" value="CYTOCHROME C-TYPE BIOGENESIS PROTEIN CCMF"/>
    <property type="match status" value="1"/>
</dbReference>
<feature type="transmembrane region" description="Helical" evidence="10">
    <location>
        <begin position="250"/>
        <end position="266"/>
    </location>
</feature>
<evidence type="ECO:0000259" key="11">
    <source>
        <dbReference type="Pfam" id="PF01578"/>
    </source>
</evidence>
<feature type="transmembrane region" description="Helical" evidence="10">
    <location>
        <begin position="616"/>
        <end position="636"/>
    </location>
</feature>
<feature type="transmembrane region" description="Helical" evidence="10">
    <location>
        <begin position="96"/>
        <end position="113"/>
    </location>
</feature>
<evidence type="ECO:0000256" key="9">
    <source>
        <dbReference type="ARBA" id="ARBA00037230"/>
    </source>
</evidence>
<feature type="transmembrane region" description="Helical" evidence="10">
    <location>
        <begin position="41"/>
        <end position="62"/>
    </location>
</feature>
<dbReference type="PRINTS" id="PR01410">
    <property type="entry name" value="CCBIOGENESIS"/>
</dbReference>
<dbReference type="Pfam" id="PF16327">
    <property type="entry name" value="CcmF_C"/>
    <property type="match status" value="1"/>
</dbReference>
<comment type="function">
    <text evidence="9">Required for the biogenesis of c-type cytochromes. Possible subunit of a heme lyase.</text>
</comment>
<dbReference type="Proteomes" id="UP001157353">
    <property type="component" value="Unassembled WGS sequence"/>
</dbReference>
<evidence type="ECO:0000256" key="3">
    <source>
        <dbReference type="ARBA" id="ARBA00022475"/>
    </source>
</evidence>
<comment type="caution">
    <text evidence="13">The sequence shown here is derived from an EMBL/GenBank/DDBJ whole genome shotgun (WGS) entry which is preliminary data.</text>
</comment>
<evidence type="ECO:0000256" key="4">
    <source>
        <dbReference type="ARBA" id="ARBA00022519"/>
    </source>
</evidence>
<feature type="transmembrane region" description="Helical" evidence="10">
    <location>
        <begin position="426"/>
        <end position="444"/>
    </location>
</feature>
<feature type="transmembrane region" description="Helical" evidence="10">
    <location>
        <begin position="210"/>
        <end position="230"/>
    </location>
</feature>
<feature type="transmembrane region" description="Helical" evidence="10">
    <location>
        <begin position="450"/>
        <end position="471"/>
    </location>
</feature>
<feature type="transmembrane region" description="Helical" evidence="10">
    <location>
        <begin position="395"/>
        <end position="414"/>
    </location>
</feature>
<evidence type="ECO:0000313" key="14">
    <source>
        <dbReference type="Proteomes" id="UP001157353"/>
    </source>
</evidence>
<dbReference type="PANTHER" id="PTHR43653">
    <property type="entry name" value="CYTOCHROME C ASSEMBLY PROTEIN-RELATED"/>
    <property type="match status" value="1"/>
</dbReference>
<accession>A0ABQ6DWB2</accession>
<keyword evidence="4" id="KW-0997">Cell inner membrane</keyword>
<dbReference type="PRINTS" id="PR01411">
    <property type="entry name" value="CCMFBIOGNSIS"/>
</dbReference>
<keyword evidence="6" id="KW-0201">Cytochrome c-type biogenesis</keyword>